<protein>
    <submittedName>
        <fullName evidence="2">Uncharacterized protein</fullName>
    </submittedName>
</protein>
<evidence type="ECO:0000313" key="2">
    <source>
        <dbReference type="EMBL" id="KAG8189798.1"/>
    </source>
</evidence>
<reference evidence="2 3" key="1">
    <citation type="journal article" date="2022" name="Nat. Ecol. Evol.">
        <title>A masculinizing supergene underlies an exaggerated male reproductive morph in a spider.</title>
        <authorList>
            <person name="Hendrickx F."/>
            <person name="De Corte Z."/>
            <person name="Sonet G."/>
            <person name="Van Belleghem S.M."/>
            <person name="Kostlbacher S."/>
            <person name="Vangestel C."/>
        </authorList>
    </citation>
    <scope>NUCLEOTIDE SEQUENCE [LARGE SCALE GENOMIC DNA]</scope>
    <source>
        <strain evidence="2">W744_W776</strain>
    </source>
</reference>
<evidence type="ECO:0000313" key="3">
    <source>
        <dbReference type="Proteomes" id="UP000827092"/>
    </source>
</evidence>
<keyword evidence="1" id="KW-0812">Transmembrane</keyword>
<dbReference type="SUPFAM" id="SSF55418">
    <property type="entry name" value="eIF4e-like"/>
    <property type="match status" value="1"/>
</dbReference>
<dbReference type="Proteomes" id="UP000827092">
    <property type="component" value="Unassembled WGS sequence"/>
</dbReference>
<gene>
    <name evidence="2" type="ORF">JTE90_008109</name>
</gene>
<name>A0AAV6V1Q3_9ARAC</name>
<feature type="transmembrane region" description="Helical" evidence="1">
    <location>
        <begin position="6"/>
        <end position="30"/>
    </location>
</feature>
<dbReference type="InterPro" id="IPR023398">
    <property type="entry name" value="TIF_eIF4e-like"/>
</dbReference>
<accession>A0AAV6V1Q3</accession>
<organism evidence="2 3">
    <name type="scientific">Oedothorax gibbosus</name>
    <dbReference type="NCBI Taxonomy" id="931172"/>
    <lineage>
        <taxon>Eukaryota</taxon>
        <taxon>Metazoa</taxon>
        <taxon>Ecdysozoa</taxon>
        <taxon>Arthropoda</taxon>
        <taxon>Chelicerata</taxon>
        <taxon>Arachnida</taxon>
        <taxon>Araneae</taxon>
        <taxon>Araneomorphae</taxon>
        <taxon>Entelegynae</taxon>
        <taxon>Araneoidea</taxon>
        <taxon>Linyphiidae</taxon>
        <taxon>Erigoninae</taxon>
        <taxon>Oedothorax</taxon>
    </lineage>
</organism>
<dbReference type="Gene3D" id="3.30.760.10">
    <property type="entry name" value="RNA Cap, Translation Initiation Factor Eif4e"/>
    <property type="match status" value="1"/>
</dbReference>
<dbReference type="AlphaFoldDB" id="A0AAV6V1Q3"/>
<dbReference type="EMBL" id="JAFNEN010000203">
    <property type="protein sequence ID" value="KAG8189798.1"/>
    <property type="molecule type" value="Genomic_DNA"/>
</dbReference>
<evidence type="ECO:0000256" key="1">
    <source>
        <dbReference type="SAM" id="Phobius"/>
    </source>
</evidence>
<keyword evidence="3" id="KW-1185">Reference proteome</keyword>
<proteinExistence type="predicted"/>
<sequence>MFIDLLELLFINFVLAFIWEAVSLIISQLYGDYTFNMSQKNFFPPDPIIPSTVTSKEDVYAFATDFREVYKAVEDRSKFGEWMVFQDAIERSPALGLTRLDYAWQFIKRLVENNSSKTSGILYASCTTAWKGERPADPNSTFGVIACWTVDYEDKMLVKKAANAIREVYDYQKNLYYKTLEATLANKYRHLGDRFISLYKYTVKGEMFERDEDDPSIWNRV</sequence>
<keyword evidence="1" id="KW-0472">Membrane</keyword>
<comment type="caution">
    <text evidence="2">The sequence shown here is derived from an EMBL/GenBank/DDBJ whole genome shotgun (WGS) entry which is preliminary data.</text>
</comment>
<keyword evidence="1" id="KW-1133">Transmembrane helix</keyword>